<dbReference type="EMBL" id="MH048639">
    <property type="protein sequence ID" value="AXM42919.1"/>
    <property type="molecule type" value="Genomic_DNA"/>
</dbReference>
<dbReference type="AlphaFoldDB" id="A0A346D7A4"/>
<evidence type="ECO:0000256" key="1">
    <source>
        <dbReference type="SAM" id="Phobius"/>
    </source>
</evidence>
<gene>
    <name evidence="2" type="primary">pcyM</name>
</gene>
<proteinExistence type="predicted"/>
<keyword evidence="1" id="KW-1133">Transmembrane helix</keyword>
<reference evidence="2" key="1">
    <citation type="journal article" date="2018" name="Chem. Sci.">
        <title>Self-resistance guided genome mining uncovers new topoisomerase inhibitors from myxobacteria.</title>
        <authorList>
            <person name="Panter F."/>
            <person name="Krug D."/>
            <person name="Baumann S."/>
            <person name="Muller R."/>
        </authorList>
    </citation>
    <scope>NUCLEOTIDE SEQUENCE</scope>
    <source>
        <strain evidence="2">And48</strain>
    </source>
</reference>
<name>A0A346D7A4_9BACT</name>
<protein>
    <submittedName>
        <fullName evidence="2">Uncharacterized protein</fullName>
    </submittedName>
</protein>
<accession>A0A346D7A4</accession>
<sequence>MDVGLATMLGAGGFWTASGAVFAHQMRNGRFDAAKKVHQDMDPTASNRRWWIKVGSITAVGALWLAAGVSYLLDSNQAMTLVKVGLGAFLVEQLLTPILGPKHWKAYTGVVLGVALPAFIWSRLV</sequence>
<keyword evidence="1" id="KW-0812">Transmembrane</keyword>
<feature type="transmembrane region" description="Helical" evidence="1">
    <location>
        <begin position="50"/>
        <end position="73"/>
    </location>
</feature>
<keyword evidence="1" id="KW-0472">Membrane</keyword>
<organism evidence="2">
    <name type="scientific">Pyxidicoccus fallax</name>
    <dbReference type="NCBI Taxonomy" id="394095"/>
    <lineage>
        <taxon>Bacteria</taxon>
        <taxon>Pseudomonadati</taxon>
        <taxon>Myxococcota</taxon>
        <taxon>Myxococcia</taxon>
        <taxon>Myxococcales</taxon>
        <taxon>Cystobacterineae</taxon>
        <taxon>Myxococcaceae</taxon>
        <taxon>Pyxidicoccus</taxon>
    </lineage>
</organism>
<feature type="transmembrane region" description="Helical" evidence="1">
    <location>
        <begin position="106"/>
        <end position="124"/>
    </location>
</feature>
<evidence type="ECO:0000313" key="2">
    <source>
        <dbReference type="EMBL" id="AXM42919.1"/>
    </source>
</evidence>